<protein>
    <submittedName>
        <fullName evidence="6">Alanine--tRNA ligase</fullName>
    </submittedName>
</protein>
<evidence type="ECO:0000256" key="2">
    <source>
        <dbReference type="ARBA" id="ARBA00004229"/>
    </source>
</evidence>
<dbReference type="InterPro" id="IPR012947">
    <property type="entry name" value="tRNA_SAD"/>
</dbReference>
<dbReference type="PANTHER" id="PTHR43462">
    <property type="entry name" value="ALANYL-TRNA EDITING PROTEIN"/>
    <property type="match status" value="1"/>
</dbReference>
<evidence type="ECO:0000259" key="5">
    <source>
        <dbReference type="PROSITE" id="PS50860"/>
    </source>
</evidence>
<comment type="caution">
    <text evidence="6">The sequence shown here is derived from an EMBL/GenBank/DDBJ whole genome shotgun (WGS) entry which is preliminary data.</text>
</comment>
<accession>A0A9N8HP17</accession>
<dbReference type="GO" id="GO:0005524">
    <property type="term" value="F:ATP binding"/>
    <property type="evidence" value="ECO:0007669"/>
    <property type="project" value="InterPro"/>
</dbReference>
<dbReference type="GO" id="GO:0003676">
    <property type="term" value="F:nucleic acid binding"/>
    <property type="evidence" value="ECO:0007669"/>
    <property type="project" value="InterPro"/>
</dbReference>
<dbReference type="EMBL" id="CAICTM010000866">
    <property type="protein sequence ID" value="CAB9517588.1"/>
    <property type="molecule type" value="Genomic_DNA"/>
</dbReference>
<reference evidence="6" key="1">
    <citation type="submission" date="2020-06" db="EMBL/GenBank/DDBJ databases">
        <authorList>
            <consortium name="Plant Systems Biology data submission"/>
        </authorList>
    </citation>
    <scope>NUCLEOTIDE SEQUENCE</scope>
    <source>
        <strain evidence="6">D6</strain>
    </source>
</reference>
<dbReference type="PROSITE" id="PS50860">
    <property type="entry name" value="AA_TRNA_LIGASE_II_ALA"/>
    <property type="match status" value="1"/>
</dbReference>
<evidence type="ECO:0000256" key="4">
    <source>
        <dbReference type="ARBA" id="ARBA00008429"/>
    </source>
</evidence>
<comment type="cofactor">
    <cofactor evidence="1">
        <name>Zn(2+)</name>
        <dbReference type="ChEBI" id="CHEBI:29105"/>
    </cofactor>
</comment>
<gene>
    <name evidence="6" type="ORF">SEMRO_867_G213110.1</name>
</gene>
<name>A0A9N8HP17_9STRA</name>
<proteinExistence type="inferred from homology"/>
<dbReference type="InterPro" id="IPR018165">
    <property type="entry name" value="Ala-tRNA-synth_IIc_core"/>
</dbReference>
<evidence type="ECO:0000256" key="3">
    <source>
        <dbReference type="ARBA" id="ARBA00004496"/>
    </source>
</evidence>
<dbReference type="InterPro" id="IPR018163">
    <property type="entry name" value="Thr/Ala-tRNA-synth_IIc_edit"/>
</dbReference>
<dbReference type="SUPFAM" id="SSF50447">
    <property type="entry name" value="Translation proteins"/>
    <property type="match status" value="1"/>
</dbReference>
<feature type="domain" description="Alanyl-transfer RNA synthetases family profile" evidence="5">
    <location>
        <begin position="1"/>
        <end position="254"/>
    </location>
</feature>
<comment type="subcellular location">
    <subcellularLocation>
        <location evidence="3">Cytoplasm</location>
    </subcellularLocation>
    <subcellularLocation>
        <location evidence="2">Plastid</location>
        <location evidence="2">Chloroplast</location>
    </subcellularLocation>
</comment>
<sequence>MAEEKNDDAALPPTEMIYYSYEGNFELECNSSKIVGITKDGDDDTVEVFLDRTVMHAQGGGQPTDKGTITYCQPTNNSEVVIAVDKVTVNRATGVASHRGKTTNALVCLPAVGTPVRVAVDADTRRLLSECHTAGHVVDSAMAKCGKLMRPTKGYHFLDGPYVEYEGSIVADERPQVLKDLQAAFKALVEEDIPTKIETLPEAEANEVCNRIAKNFDMKDFGGGKEVPTDIRVVTVAGFPCPCGGTHVRSTGNLKARKWGILGMKAKKGVIRIKYAKTHKTEQLQTRLHAVSLQY</sequence>
<evidence type="ECO:0000256" key="1">
    <source>
        <dbReference type="ARBA" id="ARBA00001947"/>
    </source>
</evidence>
<dbReference type="OrthoDB" id="288942at2759"/>
<dbReference type="SMART" id="SM00863">
    <property type="entry name" value="tRNA_SAD"/>
    <property type="match status" value="1"/>
</dbReference>
<dbReference type="GO" id="GO:0004813">
    <property type="term" value="F:alanine-tRNA ligase activity"/>
    <property type="evidence" value="ECO:0007669"/>
    <property type="project" value="InterPro"/>
</dbReference>
<dbReference type="InterPro" id="IPR009000">
    <property type="entry name" value="Transl_B-barrel_sf"/>
</dbReference>
<dbReference type="GO" id="GO:0009507">
    <property type="term" value="C:chloroplast"/>
    <property type="evidence" value="ECO:0007669"/>
    <property type="project" value="UniProtKB-SubCell"/>
</dbReference>
<dbReference type="Pfam" id="PF07973">
    <property type="entry name" value="tRNA_SAD"/>
    <property type="match status" value="1"/>
</dbReference>
<dbReference type="InterPro" id="IPR051335">
    <property type="entry name" value="Alanyl-tRNA_Editing_Enzymes"/>
</dbReference>
<comment type="similarity">
    <text evidence="4">Belongs to the class-II aminoacyl-tRNA synthetase family. Alax-L subfamily.</text>
</comment>
<dbReference type="Proteomes" id="UP001153069">
    <property type="component" value="Unassembled WGS sequence"/>
</dbReference>
<evidence type="ECO:0000313" key="6">
    <source>
        <dbReference type="EMBL" id="CAB9517588.1"/>
    </source>
</evidence>
<dbReference type="GO" id="GO:0006419">
    <property type="term" value="P:alanyl-tRNA aminoacylation"/>
    <property type="evidence" value="ECO:0007669"/>
    <property type="project" value="InterPro"/>
</dbReference>
<dbReference type="SUPFAM" id="SSF55186">
    <property type="entry name" value="ThrRS/AlaRS common domain"/>
    <property type="match status" value="1"/>
</dbReference>
<keyword evidence="6" id="KW-0436">Ligase</keyword>
<dbReference type="Gene3D" id="2.40.30.130">
    <property type="match status" value="1"/>
</dbReference>
<dbReference type="AlphaFoldDB" id="A0A9N8HP17"/>
<evidence type="ECO:0000313" key="7">
    <source>
        <dbReference type="Proteomes" id="UP001153069"/>
    </source>
</evidence>
<dbReference type="PANTHER" id="PTHR43462:SF2">
    <property type="entry name" value="THREONYL AND ALANYL TRNA SYNTHETASE SECOND ADDITIONAL DOMAIN-CONTAINING PROTEIN"/>
    <property type="match status" value="1"/>
</dbReference>
<keyword evidence="7" id="KW-1185">Reference proteome</keyword>
<organism evidence="6 7">
    <name type="scientific">Seminavis robusta</name>
    <dbReference type="NCBI Taxonomy" id="568900"/>
    <lineage>
        <taxon>Eukaryota</taxon>
        <taxon>Sar</taxon>
        <taxon>Stramenopiles</taxon>
        <taxon>Ochrophyta</taxon>
        <taxon>Bacillariophyta</taxon>
        <taxon>Bacillariophyceae</taxon>
        <taxon>Bacillariophycidae</taxon>
        <taxon>Naviculales</taxon>
        <taxon>Naviculaceae</taxon>
        <taxon>Seminavis</taxon>
    </lineage>
</organism>
<dbReference type="Gene3D" id="3.30.980.10">
    <property type="entry name" value="Threonyl-trna Synthetase, Chain A, domain 2"/>
    <property type="match status" value="1"/>
</dbReference>